<dbReference type="EMBL" id="SOSA01000355">
    <property type="protein sequence ID" value="THC92163.1"/>
    <property type="molecule type" value="Genomic_DNA"/>
</dbReference>
<accession>A0A4S3JAL3</accession>
<dbReference type="PANTHER" id="PTHR32361">
    <property type="entry name" value="FERRIC/CUPRIC REDUCTASE TRANSMEMBRANE COMPONENT"/>
    <property type="match status" value="1"/>
</dbReference>
<evidence type="ECO:0000256" key="3">
    <source>
        <dbReference type="SAM" id="Phobius"/>
    </source>
</evidence>
<sequence>MHYFLAMVALVAIWRHVRLQKVFAQIYMVVGSSILIGTTLLHWIMLLVRNVTVHRFGSRAQVYRAWWEVNEQGKATSISLLVQKRDGFTQSLMDHQAKEFLTWFDGPYGEPVDLSSYNNILLVASGMGIAAQVPYIRELLNHRPKYIFVAWELDDKTNLDWVYQWMDQLLLQDRDSYVTLANKYLTLSLTW</sequence>
<gene>
    <name evidence="5" type="ORF">EYZ11_008378</name>
</gene>
<dbReference type="Pfam" id="PF08030">
    <property type="entry name" value="NAD_binding_6"/>
    <property type="match status" value="1"/>
</dbReference>
<dbReference type="InterPro" id="IPR013121">
    <property type="entry name" value="Fe_red_NAD-bd_6"/>
</dbReference>
<dbReference type="GO" id="GO:0000293">
    <property type="term" value="F:ferric-chelate reductase activity"/>
    <property type="evidence" value="ECO:0007669"/>
    <property type="project" value="TreeGrafter"/>
</dbReference>
<comment type="caution">
    <text evidence="5">The sequence shown here is derived from an EMBL/GenBank/DDBJ whole genome shotgun (WGS) entry which is preliminary data.</text>
</comment>
<dbReference type="STRING" id="1220188.A0A4S3JAL3"/>
<keyword evidence="2" id="KW-0560">Oxidoreductase</keyword>
<keyword evidence="3" id="KW-1133">Transmembrane helix</keyword>
<dbReference type="GO" id="GO:0006826">
    <property type="term" value="P:iron ion transport"/>
    <property type="evidence" value="ECO:0007669"/>
    <property type="project" value="TreeGrafter"/>
</dbReference>
<keyword evidence="3" id="KW-0472">Membrane</keyword>
<keyword evidence="6" id="KW-1185">Reference proteome</keyword>
<name>A0A4S3JAL3_9EURO</name>
<evidence type="ECO:0000313" key="6">
    <source>
        <dbReference type="Proteomes" id="UP000308092"/>
    </source>
</evidence>
<dbReference type="AlphaFoldDB" id="A0A4S3JAL3"/>
<keyword evidence="3" id="KW-0812">Transmembrane</keyword>
<evidence type="ECO:0000313" key="5">
    <source>
        <dbReference type="EMBL" id="THC92163.1"/>
    </source>
</evidence>
<organism evidence="5 6">
    <name type="scientific">Aspergillus tanneri</name>
    <dbReference type="NCBI Taxonomy" id="1220188"/>
    <lineage>
        <taxon>Eukaryota</taxon>
        <taxon>Fungi</taxon>
        <taxon>Dikarya</taxon>
        <taxon>Ascomycota</taxon>
        <taxon>Pezizomycotina</taxon>
        <taxon>Eurotiomycetes</taxon>
        <taxon>Eurotiomycetidae</taxon>
        <taxon>Eurotiales</taxon>
        <taxon>Aspergillaceae</taxon>
        <taxon>Aspergillus</taxon>
        <taxon>Aspergillus subgen. Circumdati</taxon>
    </lineage>
</organism>
<evidence type="ECO:0000256" key="2">
    <source>
        <dbReference type="ARBA" id="ARBA00023002"/>
    </source>
</evidence>
<feature type="transmembrane region" description="Helical" evidence="3">
    <location>
        <begin position="29"/>
        <end position="48"/>
    </location>
</feature>
<proteinExistence type="predicted"/>
<reference evidence="5 6" key="1">
    <citation type="submission" date="2019-03" db="EMBL/GenBank/DDBJ databases">
        <title>The genome sequence of a newly discovered highly antifungal drug resistant Aspergillus species, Aspergillus tanneri NIH 1004.</title>
        <authorList>
            <person name="Mounaud S."/>
            <person name="Singh I."/>
            <person name="Joardar V."/>
            <person name="Pakala S."/>
            <person name="Pakala S."/>
            <person name="Venepally P."/>
            <person name="Hoover J."/>
            <person name="Nierman W."/>
            <person name="Chung J."/>
            <person name="Losada L."/>
        </authorList>
    </citation>
    <scope>NUCLEOTIDE SEQUENCE [LARGE SCALE GENOMIC DNA]</scope>
    <source>
        <strain evidence="5 6">NIH1004</strain>
    </source>
</reference>
<dbReference type="InterPro" id="IPR051410">
    <property type="entry name" value="Ferric/Cupric_Reductase"/>
</dbReference>
<dbReference type="Proteomes" id="UP000308092">
    <property type="component" value="Unassembled WGS sequence"/>
</dbReference>
<dbReference type="CDD" id="cd06186">
    <property type="entry name" value="NOX_Duox_like_FAD_NADP"/>
    <property type="match status" value="1"/>
</dbReference>
<keyword evidence="1" id="KW-0813">Transport</keyword>
<dbReference type="SUPFAM" id="SSF52343">
    <property type="entry name" value="Ferredoxin reductase-like, C-terminal NADP-linked domain"/>
    <property type="match status" value="1"/>
</dbReference>
<dbReference type="GO" id="GO:0006879">
    <property type="term" value="P:intracellular iron ion homeostasis"/>
    <property type="evidence" value="ECO:0007669"/>
    <property type="project" value="TreeGrafter"/>
</dbReference>
<evidence type="ECO:0000259" key="4">
    <source>
        <dbReference type="Pfam" id="PF08030"/>
    </source>
</evidence>
<dbReference type="InterPro" id="IPR039261">
    <property type="entry name" value="FNR_nucleotide-bd"/>
</dbReference>
<dbReference type="VEuPathDB" id="FungiDB:EYZ11_008378"/>
<feature type="domain" description="Ferric reductase NAD binding" evidence="4">
    <location>
        <begin position="117"/>
        <end position="180"/>
    </location>
</feature>
<dbReference type="PANTHER" id="PTHR32361:SF26">
    <property type="entry name" value="FAD-BINDING 8 DOMAIN-CONTAINING PROTEIN-RELATED"/>
    <property type="match status" value="1"/>
</dbReference>
<dbReference type="Gene3D" id="3.40.50.80">
    <property type="entry name" value="Nucleotide-binding domain of ferredoxin-NADP reductase (FNR) module"/>
    <property type="match status" value="1"/>
</dbReference>
<protein>
    <recommendedName>
        <fullName evidence="4">Ferric reductase NAD binding domain-containing protein</fullName>
    </recommendedName>
</protein>
<dbReference type="GO" id="GO:0015677">
    <property type="term" value="P:copper ion import"/>
    <property type="evidence" value="ECO:0007669"/>
    <property type="project" value="TreeGrafter"/>
</dbReference>
<evidence type="ECO:0000256" key="1">
    <source>
        <dbReference type="ARBA" id="ARBA00022448"/>
    </source>
</evidence>
<dbReference type="GO" id="GO:0005886">
    <property type="term" value="C:plasma membrane"/>
    <property type="evidence" value="ECO:0007669"/>
    <property type="project" value="TreeGrafter"/>
</dbReference>